<accession>A0ABN9UJW2</accession>
<feature type="compositionally biased region" description="Low complexity" evidence="1">
    <location>
        <begin position="12"/>
        <end position="37"/>
    </location>
</feature>
<proteinExistence type="predicted"/>
<reference evidence="2" key="1">
    <citation type="submission" date="2023-10" db="EMBL/GenBank/DDBJ databases">
        <authorList>
            <person name="Chen Y."/>
            <person name="Shah S."/>
            <person name="Dougan E. K."/>
            <person name="Thang M."/>
            <person name="Chan C."/>
        </authorList>
    </citation>
    <scope>NUCLEOTIDE SEQUENCE [LARGE SCALE GENOMIC DNA]</scope>
</reference>
<dbReference type="Gene3D" id="3.10.120.10">
    <property type="entry name" value="Cytochrome b5-like heme/steroid binding domain"/>
    <property type="match status" value="1"/>
</dbReference>
<protein>
    <recommendedName>
        <fullName evidence="4">Cytochrome b5 heme-binding domain-containing protein</fullName>
    </recommendedName>
</protein>
<dbReference type="EMBL" id="CAUYUJ010015948">
    <property type="protein sequence ID" value="CAK0860112.1"/>
    <property type="molecule type" value="Genomic_DNA"/>
</dbReference>
<feature type="region of interest" description="Disordered" evidence="1">
    <location>
        <begin position="1"/>
        <end position="41"/>
    </location>
</feature>
<dbReference type="Proteomes" id="UP001189429">
    <property type="component" value="Unassembled WGS sequence"/>
</dbReference>
<sequence>MSGHRTSDWQLSPARASQSQAGAAAPGPGAGAAAPPGISGEQRLQVVEEMLELCRKAHAEARSAAPDGSREAPRAPAAKLPATYRQPVGVIGTADLARFGCSSDRMLVSCYGDIFDVSGRPDLYGSGKLSWHAGKDITWVVVTGDETPGNCNRFYDIFKLDQDRLARFMQIICWKLVSLEDEFGEPVGRLEPFMKEDELPPPPEGPAQECRQQ</sequence>
<dbReference type="SUPFAM" id="SSF55856">
    <property type="entry name" value="Cytochrome b5-like heme/steroid binding domain"/>
    <property type="match status" value="1"/>
</dbReference>
<feature type="region of interest" description="Disordered" evidence="1">
    <location>
        <begin position="58"/>
        <end position="79"/>
    </location>
</feature>
<evidence type="ECO:0008006" key="4">
    <source>
        <dbReference type="Google" id="ProtNLM"/>
    </source>
</evidence>
<name>A0ABN9UJW2_9DINO</name>
<evidence type="ECO:0000313" key="3">
    <source>
        <dbReference type="Proteomes" id="UP001189429"/>
    </source>
</evidence>
<evidence type="ECO:0000256" key="1">
    <source>
        <dbReference type="SAM" id="MobiDB-lite"/>
    </source>
</evidence>
<keyword evidence="3" id="KW-1185">Reference proteome</keyword>
<evidence type="ECO:0000313" key="2">
    <source>
        <dbReference type="EMBL" id="CAK0860112.1"/>
    </source>
</evidence>
<dbReference type="InterPro" id="IPR036400">
    <property type="entry name" value="Cyt_B5-like_heme/steroid_sf"/>
</dbReference>
<organism evidence="2 3">
    <name type="scientific">Prorocentrum cordatum</name>
    <dbReference type="NCBI Taxonomy" id="2364126"/>
    <lineage>
        <taxon>Eukaryota</taxon>
        <taxon>Sar</taxon>
        <taxon>Alveolata</taxon>
        <taxon>Dinophyceae</taxon>
        <taxon>Prorocentrales</taxon>
        <taxon>Prorocentraceae</taxon>
        <taxon>Prorocentrum</taxon>
    </lineage>
</organism>
<feature type="region of interest" description="Disordered" evidence="1">
    <location>
        <begin position="190"/>
        <end position="213"/>
    </location>
</feature>
<comment type="caution">
    <text evidence="2">The sequence shown here is derived from an EMBL/GenBank/DDBJ whole genome shotgun (WGS) entry which is preliminary data.</text>
</comment>
<gene>
    <name evidence="2" type="ORF">PCOR1329_LOCUS49174</name>
</gene>